<keyword evidence="2" id="KW-0119">Carbohydrate metabolism</keyword>
<evidence type="ECO:0000256" key="2">
    <source>
        <dbReference type="ARBA" id="ARBA00023326"/>
    </source>
</evidence>
<dbReference type="Proteomes" id="UP001500618">
    <property type="component" value="Unassembled WGS sequence"/>
</dbReference>
<dbReference type="InterPro" id="IPR036116">
    <property type="entry name" value="FN3_sf"/>
</dbReference>
<dbReference type="Pfam" id="PF17164">
    <property type="entry name" value="DUF5122"/>
    <property type="match status" value="1"/>
</dbReference>
<evidence type="ECO:0000259" key="4">
    <source>
        <dbReference type="PROSITE" id="PS50853"/>
    </source>
</evidence>
<evidence type="ECO:0000256" key="1">
    <source>
        <dbReference type="ARBA" id="ARBA00023295"/>
    </source>
</evidence>
<evidence type="ECO:0000313" key="5">
    <source>
        <dbReference type="EMBL" id="GAA1688382.1"/>
    </source>
</evidence>
<keyword evidence="1" id="KW-0378">Hydrolase</keyword>
<proteinExistence type="predicted"/>
<name>A0ABN2HI85_9ACTN</name>
<evidence type="ECO:0000313" key="6">
    <source>
        <dbReference type="Proteomes" id="UP001500618"/>
    </source>
</evidence>
<dbReference type="InterPro" id="IPR003961">
    <property type="entry name" value="FN3_dom"/>
</dbReference>
<dbReference type="SUPFAM" id="SSF49265">
    <property type="entry name" value="Fibronectin type III"/>
    <property type="match status" value="1"/>
</dbReference>
<comment type="caution">
    <text evidence="5">The sequence shown here is derived from an EMBL/GenBank/DDBJ whole genome shotgun (WGS) entry which is preliminary data.</text>
</comment>
<feature type="signal peptide" evidence="3">
    <location>
        <begin position="1"/>
        <end position="25"/>
    </location>
</feature>
<keyword evidence="3" id="KW-0732">Signal</keyword>
<protein>
    <recommendedName>
        <fullName evidence="4">Fibronectin type-III domain-containing protein</fullName>
    </recommendedName>
</protein>
<dbReference type="SUPFAM" id="SSF50998">
    <property type="entry name" value="Quinoprotein alcohol dehydrogenase-like"/>
    <property type="match status" value="1"/>
</dbReference>
<accession>A0ABN2HI85</accession>
<sequence>MSGARKRLWKPLAVAAGSIAVVTVASVLATAWGDTSPKAGTPETVTADPLSTWQTDGIVWSLAQAGSTVFAGGNFDFVRPPGTTPGDYAQLSRSNLAAFDVATGKPTTFAHAVTGTAYVSKTNPGSECQTIGTDEYLCDAVFRAKTSPDGKALYIGGDFTHVDGQARSRLAGFDLTTGKLDAKMSALVNNRIRGIAVSATTVYIGGDFTTVNGQPRTRLAALDRATGALLPWAPTATDTVRALALSADGGRVIVGGDFAKLNGSNENSVGAVSATGTGALTQWNSRPVPAPSGSKYSGVTDLVVAGSTVYGGAHGEGGGVFDGRFAVDTNTGNTLWTDTCLGATTAIAVQGSVVYSGSHGHDCSSMGGWPQTNPSTYQRLVAETAGSGSKSTLLHWFPYVNYGPETSYYKQGPWALVADSNYLWVGGEFTRAGDADQQGLTRFATKSVAPDTNPPETPFAAATVGAVGSTALKVTWKATWDRDNADLTYQVFRDNGTTPIYTTTATSNFWTLPTLTFTDSGLAAGSSHYYRVKVSDPYHNTRSNPNSVTVPA</sequence>
<dbReference type="RefSeq" id="WP_344312011.1">
    <property type="nucleotide sequence ID" value="NZ_BAAANY010000015.1"/>
</dbReference>
<feature type="chain" id="PRO_5045822574" description="Fibronectin type-III domain-containing protein" evidence="3">
    <location>
        <begin position="26"/>
        <end position="552"/>
    </location>
</feature>
<reference evidence="6" key="1">
    <citation type="journal article" date="2019" name="Int. J. Syst. Evol. Microbiol.">
        <title>The Global Catalogue of Microorganisms (GCM) 10K type strain sequencing project: providing services to taxonomists for standard genome sequencing and annotation.</title>
        <authorList>
            <consortium name="The Broad Institute Genomics Platform"/>
            <consortium name="The Broad Institute Genome Sequencing Center for Infectious Disease"/>
            <person name="Wu L."/>
            <person name="Ma J."/>
        </authorList>
    </citation>
    <scope>NUCLEOTIDE SEQUENCE [LARGE SCALE GENOMIC DNA]</scope>
    <source>
        <strain evidence="6">JCM 14718</strain>
    </source>
</reference>
<dbReference type="Gene3D" id="2.60.40.10">
    <property type="entry name" value="Immunoglobulins"/>
    <property type="match status" value="1"/>
</dbReference>
<feature type="domain" description="Fibronectin type-III" evidence="4">
    <location>
        <begin position="454"/>
        <end position="552"/>
    </location>
</feature>
<keyword evidence="1" id="KW-0326">Glycosidase</keyword>
<dbReference type="EMBL" id="BAAANY010000015">
    <property type="protein sequence ID" value="GAA1688382.1"/>
    <property type="molecule type" value="Genomic_DNA"/>
</dbReference>
<keyword evidence="2" id="KW-0624">Polysaccharide degradation</keyword>
<evidence type="ECO:0000256" key="3">
    <source>
        <dbReference type="SAM" id="SignalP"/>
    </source>
</evidence>
<gene>
    <name evidence="5" type="ORF">GCM10009765_42300</name>
</gene>
<dbReference type="InterPro" id="IPR013431">
    <property type="entry name" value="Delta_60_rpt"/>
</dbReference>
<dbReference type="InterPro" id="IPR013783">
    <property type="entry name" value="Ig-like_fold"/>
</dbReference>
<dbReference type="InterPro" id="IPR011047">
    <property type="entry name" value="Quinoprotein_ADH-like_sf"/>
</dbReference>
<keyword evidence="6" id="KW-1185">Reference proteome</keyword>
<organism evidence="5 6">
    <name type="scientific">Fodinicola feengrottensis</name>
    <dbReference type="NCBI Taxonomy" id="435914"/>
    <lineage>
        <taxon>Bacteria</taxon>
        <taxon>Bacillati</taxon>
        <taxon>Actinomycetota</taxon>
        <taxon>Actinomycetes</taxon>
        <taxon>Mycobacteriales</taxon>
        <taxon>Fodinicola</taxon>
    </lineage>
</organism>
<dbReference type="PROSITE" id="PS50853">
    <property type="entry name" value="FN3"/>
    <property type="match status" value="1"/>
</dbReference>